<feature type="domain" description="SHSP" evidence="1">
    <location>
        <begin position="28"/>
        <end position="141"/>
    </location>
</feature>
<dbReference type="AlphaFoldDB" id="A0A0F9D9R8"/>
<dbReference type="Pfam" id="PF00011">
    <property type="entry name" value="HSP20"/>
    <property type="match status" value="1"/>
</dbReference>
<sequence>MLAKINRTYPSIFDDFFGTDRYPANYHRNGYKSLPAVNISEGDNDFTIEVAAPGLEKKDFKIDLDNDSLTIASIREDNNQETHDNYTRREFRYNNFSRSFTLPELVDAGNITASHKNGVLSVNIPKKEEAKAKPARLIAIK</sequence>
<dbReference type="SUPFAM" id="SSF49764">
    <property type="entry name" value="HSP20-like chaperones"/>
    <property type="match status" value="1"/>
</dbReference>
<dbReference type="Gene3D" id="2.60.40.790">
    <property type="match status" value="1"/>
</dbReference>
<dbReference type="InterPro" id="IPR031107">
    <property type="entry name" value="Small_HSP"/>
</dbReference>
<reference evidence="2" key="1">
    <citation type="journal article" date="2015" name="Nature">
        <title>Complex archaea that bridge the gap between prokaryotes and eukaryotes.</title>
        <authorList>
            <person name="Spang A."/>
            <person name="Saw J.H."/>
            <person name="Jorgensen S.L."/>
            <person name="Zaremba-Niedzwiedzka K."/>
            <person name="Martijn J."/>
            <person name="Lind A.E."/>
            <person name="van Eijk R."/>
            <person name="Schleper C."/>
            <person name="Guy L."/>
            <person name="Ettema T.J."/>
        </authorList>
    </citation>
    <scope>NUCLEOTIDE SEQUENCE</scope>
</reference>
<dbReference type="PROSITE" id="PS01031">
    <property type="entry name" value="SHSP"/>
    <property type="match status" value="1"/>
</dbReference>
<name>A0A0F9D9R8_9ZZZZ</name>
<dbReference type="InterPro" id="IPR002068">
    <property type="entry name" value="A-crystallin/Hsp20_dom"/>
</dbReference>
<organism evidence="2">
    <name type="scientific">marine sediment metagenome</name>
    <dbReference type="NCBI Taxonomy" id="412755"/>
    <lineage>
        <taxon>unclassified sequences</taxon>
        <taxon>metagenomes</taxon>
        <taxon>ecological metagenomes</taxon>
    </lineage>
</organism>
<comment type="caution">
    <text evidence="2">The sequence shown here is derived from an EMBL/GenBank/DDBJ whole genome shotgun (WGS) entry which is preliminary data.</text>
</comment>
<dbReference type="CDD" id="cd06464">
    <property type="entry name" value="ACD_sHsps-like"/>
    <property type="match status" value="1"/>
</dbReference>
<dbReference type="PANTHER" id="PTHR11527">
    <property type="entry name" value="HEAT-SHOCK PROTEIN 20 FAMILY MEMBER"/>
    <property type="match status" value="1"/>
</dbReference>
<proteinExistence type="predicted"/>
<evidence type="ECO:0000259" key="1">
    <source>
        <dbReference type="PROSITE" id="PS01031"/>
    </source>
</evidence>
<gene>
    <name evidence="2" type="ORF">LCGC14_2305250</name>
</gene>
<protein>
    <recommendedName>
        <fullName evidence="1">SHSP domain-containing protein</fullName>
    </recommendedName>
</protein>
<evidence type="ECO:0000313" key="2">
    <source>
        <dbReference type="EMBL" id="KKL50461.1"/>
    </source>
</evidence>
<dbReference type="EMBL" id="LAZR01032588">
    <property type="protein sequence ID" value="KKL50461.1"/>
    <property type="molecule type" value="Genomic_DNA"/>
</dbReference>
<accession>A0A0F9D9R8</accession>
<dbReference type="InterPro" id="IPR008978">
    <property type="entry name" value="HSP20-like_chaperone"/>
</dbReference>